<reference evidence="2" key="1">
    <citation type="submission" date="2021-05" db="EMBL/GenBank/DDBJ databases">
        <title>Complete genome sequence of the cellulolytic planctomycete Telmatocola sphagniphila SP2T and characterization of the first cellulase from planctomycetes.</title>
        <authorList>
            <person name="Rakitin A.L."/>
            <person name="Beletsky A.V."/>
            <person name="Naumoff D.G."/>
            <person name="Kulichevskaya I.S."/>
            <person name="Mardanov A.V."/>
            <person name="Ravin N.V."/>
            <person name="Dedysh S.N."/>
        </authorList>
    </citation>
    <scope>NUCLEOTIDE SEQUENCE</scope>
    <source>
        <strain evidence="2">SP2T</strain>
    </source>
</reference>
<feature type="chain" id="PRO_5034598672" evidence="1">
    <location>
        <begin position="21"/>
        <end position="167"/>
    </location>
</feature>
<proteinExistence type="predicted"/>
<name>A0A8E6BA00_9BACT</name>
<dbReference type="EMBL" id="CP074694">
    <property type="protein sequence ID" value="QVL34617.1"/>
    <property type="molecule type" value="Genomic_DNA"/>
</dbReference>
<protein>
    <submittedName>
        <fullName evidence="2">Uncharacterized protein</fullName>
    </submittedName>
</protein>
<dbReference type="KEGG" id="tsph:KIH39_12120"/>
<dbReference type="Proteomes" id="UP000676194">
    <property type="component" value="Chromosome"/>
</dbReference>
<keyword evidence="3" id="KW-1185">Reference proteome</keyword>
<keyword evidence="1" id="KW-0732">Signal</keyword>
<evidence type="ECO:0000313" key="3">
    <source>
        <dbReference type="Proteomes" id="UP000676194"/>
    </source>
</evidence>
<feature type="signal peptide" evidence="1">
    <location>
        <begin position="1"/>
        <end position="20"/>
    </location>
</feature>
<evidence type="ECO:0000313" key="2">
    <source>
        <dbReference type="EMBL" id="QVL34617.1"/>
    </source>
</evidence>
<sequence length="167" mass="18553">MMRYSATLLILASLSLWAGAQSPKSRPRVDEQLKLFERNQVMIEKLIDGSLQISRSRDALSKSKAYEEILKEMQQEIKLAAAGQETSRLKELVTHLGTVLLQGLVPNLENARKSIAPGSQDEKALYAVKNSTGDVVNSVLKSIPENFEGKDARKKIQDARDFVDAVK</sequence>
<evidence type="ECO:0000256" key="1">
    <source>
        <dbReference type="SAM" id="SignalP"/>
    </source>
</evidence>
<accession>A0A8E6BA00</accession>
<dbReference type="RefSeq" id="WP_213499770.1">
    <property type="nucleotide sequence ID" value="NZ_CP074694.1"/>
</dbReference>
<gene>
    <name evidence="2" type="ORF">KIH39_12120</name>
</gene>
<organism evidence="2 3">
    <name type="scientific">Telmatocola sphagniphila</name>
    <dbReference type="NCBI Taxonomy" id="1123043"/>
    <lineage>
        <taxon>Bacteria</taxon>
        <taxon>Pseudomonadati</taxon>
        <taxon>Planctomycetota</taxon>
        <taxon>Planctomycetia</taxon>
        <taxon>Gemmatales</taxon>
        <taxon>Gemmataceae</taxon>
    </lineage>
</organism>
<dbReference type="AlphaFoldDB" id="A0A8E6BA00"/>